<feature type="domain" description="Response regulatory" evidence="4">
    <location>
        <begin position="12"/>
        <end position="126"/>
    </location>
</feature>
<dbReference type="InterPro" id="IPR002586">
    <property type="entry name" value="CobQ/CobB/MinD/ParA_Nub-bd_dom"/>
</dbReference>
<dbReference type="InterPro" id="IPR011006">
    <property type="entry name" value="CheY-like_superfamily"/>
</dbReference>
<dbReference type="STRING" id="154981.AKJ29_07565"/>
<gene>
    <name evidence="5" type="ORF">AKJ29_07565</name>
</gene>
<dbReference type="Proteomes" id="UP000050471">
    <property type="component" value="Unassembled WGS sequence"/>
</dbReference>
<evidence type="ECO:0000256" key="2">
    <source>
        <dbReference type="ARBA" id="ARBA00022840"/>
    </source>
</evidence>
<dbReference type="GO" id="GO:0051782">
    <property type="term" value="P:negative regulation of cell division"/>
    <property type="evidence" value="ECO:0007669"/>
    <property type="project" value="TreeGrafter"/>
</dbReference>
<dbReference type="InterPro" id="IPR050625">
    <property type="entry name" value="ParA/MinD_ATPase"/>
</dbReference>
<keyword evidence="2" id="KW-0067">ATP-binding</keyword>
<dbReference type="Gene3D" id="3.40.50.2300">
    <property type="match status" value="1"/>
</dbReference>
<dbReference type="OrthoDB" id="8281972at2"/>
<dbReference type="EMBL" id="LKBA01000019">
    <property type="protein sequence ID" value="KPN62125.1"/>
    <property type="molecule type" value="Genomic_DNA"/>
</dbReference>
<dbReference type="GO" id="GO:0000160">
    <property type="term" value="P:phosphorelay signal transduction system"/>
    <property type="evidence" value="ECO:0007669"/>
    <property type="project" value="InterPro"/>
</dbReference>
<dbReference type="GO" id="GO:0005524">
    <property type="term" value="F:ATP binding"/>
    <property type="evidence" value="ECO:0007669"/>
    <property type="project" value="UniProtKB-KW"/>
</dbReference>
<evidence type="ECO:0000313" key="5">
    <source>
        <dbReference type="EMBL" id="KPN62125.1"/>
    </source>
</evidence>
<dbReference type="PANTHER" id="PTHR43384:SF6">
    <property type="entry name" value="SEPTUM SITE-DETERMINING PROTEIN MIND HOMOLOG, CHLOROPLASTIC"/>
    <property type="match status" value="1"/>
</dbReference>
<dbReference type="GO" id="GO:0016887">
    <property type="term" value="F:ATP hydrolysis activity"/>
    <property type="evidence" value="ECO:0007669"/>
    <property type="project" value="TreeGrafter"/>
</dbReference>
<keyword evidence="6" id="KW-1185">Reference proteome</keyword>
<dbReference type="GO" id="GO:0009898">
    <property type="term" value="C:cytoplasmic side of plasma membrane"/>
    <property type="evidence" value="ECO:0007669"/>
    <property type="project" value="TreeGrafter"/>
</dbReference>
<dbReference type="InterPro" id="IPR001789">
    <property type="entry name" value="Sig_transdc_resp-reg_receiver"/>
</dbReference>
<dbReference type="Pfam" id="PF01656">
    <property type="entry name" value="CbiA"/>
    <property type="match status" value="1"/>
</dbReference>
<sequence length="385" mass="43104">MSTEDKKFNLFRVLVVSSEAELSDGIEHVIETVPQFRVVRSNANALDKVDKSTRIDAVVLSGHELDADMLELLNQVRFQFSGQPVIIVSDKLDEDQTRQLIKLQVHDWLTHPVKPESLIKSVETGIRGARIDTNRVHAVVSGCGGAGATTLAISLADLMVSHVIKKGESVALFDLDFATGNCGYSLDMVNSYQLDKIIATPQRIDAEFANLIQEKQRTGYHIYSFKRPELLTDANGYELVLRMLDAVNLQHEYTILDIPYYETEWRDDVLGAVNSCTLVTEANLPALKHTLDTLEKIKSLRDGEIPVQIVINKSKSRLFGSKLSAGRLKELFGDVPCYFMPRDDDLIEEALDRGVLPSEISQRSRFLRGLKKYLTTSLTPSLEAR</sequence>
<evidence type="ECO:0000313" key="6">
    <source>
        <dbReference type="Proteomes" id="UP000050471"/>
    </source>
</evidence>
<dbReference type="GO" id="GO:0005829">
    <property type="term" value="C:cytosol"/>
    <property type="evidence" value="ECO:0007669"/>
    <property type="project" value="TreeGrafter"/>
</dbReference>
<protein>
    <recommendedName>
        <fullName evidence="4">Response regulatory domain-containing protein</fullName>
    </recommendedName>
</protein>
<organism evidence="5 6">
    <name type="scientific">Aliiroseovarius crassostreae</name>
    <dbReference type="NCBI Taxonomy" id="154981"/>
    <lineage>
        <taxon>Bacteria</taxon>
        <taxon>Pseudomonadati</taxon>
        <taxon>Pseudomonadota</taxon>
        <taxon>Alphaproteobacteria</taxon>
        <taxon>Rhodobacterales</taxon>
        <taxon>Paracoccaceae</taxon>
        <taxon>Aliiroseovarius</taxon>
    </lineage>
</organism>
<dbReference type="AlphaFoldDB" id="A0A0P7KJM9"/>
<evidence type="ECO:0000256" key="1">
    <source>
        <dbReference type="ARBA" id="ARBA00022741"/>
    </source>
</evidence>
<dbReference type="PANTHER" id="PTHR43384">
    <property type="entry name" value="SEPTUM SITE-DETERMINING PROTEIN MIND HOMOLOG, CHLOROPLASTIC-RELATED"/>
    <property type="match status" value="1"/>
</dbReference>
<evidence type="ECO:0000256" key="3">
    <source>
        <dbReference type="PROSITE-ProRule" id="PRU00169"/>
    </source>
</evidence>
<comment type="caution">
    <text evidence="3">Lacks conserved residue(s) required for the propagation of feature annotation.</text>
</comment>
<accession>A0A0P7KJM9</accession>
<name>A0A0P7KJM9_9RHOB</name>
<evidence type="ECO:0000259" key="4">
    <source>
        <dbReference type="PROSITE" id="PS50110"/>
    </source>
</evidence>
<reference evidence="5 6" key="1">
    <citation type="submission" date="2015-09" db="EMBL/GenBank/DDBJ databases">
        <title>Draft genome sequence of Aliiroseovarius crassostreae CV919-312TSm, the causative agent of Roseovarius Oyster Disease (formerly Juvenile Oyster Disease).</title>
        <authorList>
            <person name="Kessner L."/>
            <person name="Spinard E."/>
            <person name="Nelson D."/>
        </authorList>
    </citation>
    <scope>NUCLEOTIDE SEQUENCE [LARGE SCALE GENOMIC DNA]</scope>
    <source>
        <strain evidence="5 6">CV919-312</strain>
    </source>
</reference>
<proteinExistence type="predicted"/>
<dbReference type="SUPFAM" id="SSF52172">
    <property type="entry name" value="CheY-like"/>
    <property type="match status" value="1"/>
</dbReference>
<comment type="caution">
    <text evidence="5">The sequence shown here is derived from an EMBL/GenBank/DDBJ whole genome shotgun (WGS) entry which is preliminary data.</text>
</comment>
<dbReference type="InterPro" id="IPR027417">
    <property type="entry name" value="P-loop_NTPase"/>
</dbReference>
<keyword evidence="1" id="KW-0547">Nucleotide-binding</keyword>
<dbReference type="PROSITE" id="PS50110">
    <property type="entry name" value="RESPONSE_REGULATORY"/>
    <property type="match status" value="1"/>
</dbReference>
<dbReference type="CDD" id="cd00156">
    <property type="entry name" value="REC"/>
    <property type="match status" value="1"/>
</dbReference>
<dbReference type="SUPFAM" id="SSF52540">
    <property type="entry name" value="P-loop containing nucleoside triphosphate hydrolases"/>
    <property type="match status" value="1"/>
</dbReference>
<dbReference type="Gene3D" id="3.40.50.300">
    <property type="entry name" value="P-loop containing nucleotide triphosphate hydrolases"/>
    <property type="match status" value="1"/>
</dbReference>